<evidence type="ECO:0000313" key="12">
    <source>
        <dbReference type="Proteomes" id="UP000541610"/>
    </source>
</evidence>
<feature type="domain" description="Phosphagen kinase N-terminal" evidence="9">
    <location>
        <begin position="1851"/>
        <end position="1939"/>
    </location>
</feature>
<evidence type="ECO:0000313" key="11">
    <source>
        <dbReference type="EMBL" id="KAF4694947.1"/>
    </source>
</evidence>
<feature type="binding site" evidence="7">
    <location>
        <begin position="492"/>
        <end position="496"/>
    </location>
    <ligand>
        <name>ATP</name>
        <dbReference type="ChEBI" id="CHEBI:30616"/>
    </ligand>
</feature>
<dbReference type="PROSITE" id="PS51510">
    <property type="entry name" value="PHOSPHAGEN_KINASE_C"/>
    <property type="match status" value="6"/>
</dbReference>
<dbReference type="EMBL" id="JABANP010000026">
    <property type="protein sequence ID" value="KAF4694947.1"/>
    <property type="molecule type" value="Genomic_DNA"/>
</dbReference>
<dbReference type="FunFam" id="3.30.590.10:FF:000002">
    <property type="entry name" value="Creatine kinase S-type, mitochondrial"/>
    <property type="match status" value="6"/>
</dbReference>
<proteinExistence type="inferred from homology"/>
<evidence type="ECO:0000259" key="9">
    <source>
        <dbReference type="PROSITE" id="PS51509"/>
    </source>
</evidence>
<feature type="binding site" evidence="7">
    <location>
        <begin position="520"/>
        <end position="525"/>
    </location>
    <ligand>
        <name>ATP</name>
        <dbReference type="ChEBI" id="CHEBI:30616"/>
    </ligand>
</feature>
<organism evidence="11 12">
    <name type="scientific">Perkinsus olseni</name>
    <name type="common">Perkinsus atlanticus</name>
    <dbReference type="NCBI Taxonomy" id="32597"/>
    <lineage>
        <taxon>Eukaryota</taxon>
        <taxon>Sar</taxon>
        <taxon>Alveolata</taxon>
        <taxon>Perkinsozoa</taxon>
        <taxon>Perkinsea</taxon>
        <taxon>Perkinsida</taxon>
        <taxon>Perkinsidae</taxon>
        <taxon>Perkinsus</taxon>
    </lineage>
</organism>
<evidence type="ECO:0000256" key="6">
    <source>
        <dbReference type="PROSITE-ProRule" id="PRU00842"/>
    </source>
</evidence>
<feature type="domain" description="Phosphagen kinase N-terminal" evidence="9">
    <location>
        <begin position="611"/>
        <end position="699"/>
    </location>
</feature>
<dbReference type="SUPFAM" id="SSF48034">
    <property type="entry name" value="Guanido kinase N-terminal domain"/>
    <property type="match status" value="6"/>
</dbReference>
<feature type="binding site" evidence="7">
    <location>
        <position position="803"/>
    </location>
    <ligand>
        <name>ATP</name>
        <dbReference type="ChEBI" id="CHEBI:30616"/>
    </ligand>
</feature>
<feature type="binding site" evidence="7">
    <location>
        <begin position="904"/>
        <end position="908"/>
    </location>
    <ligand>
        <name>ATP</name>
        <dbReference type="ChEBI" id="CHEBI:30616"/>
    </ligand>
</feature>
<dbReference type="GO" id="GO:0004111">
    <property type="term" value="F:creatine kinase activity"/>
    <property type="evidence" value="ECO:0007669"/>
    <property type="project" value="InterPro"/>
</dbReference>
<feature type="domain" description="Phosphagen kinase C-terminal" evidence="10">
    <location>
        <begin position="1553"/>
        <end position="1805"/>
    </location>
</feature>
<keyword evidence="4 7" id="KW-0418">Kinase</keyword>
<sequence length="2648" mass="291032">MDITVTDASNVPEKAYLSIRVGETRRQAPLRLNEPLRFPSDNQESCKVDLFTQVGSQQVPLRRFKDQGEQTESVALENPAGGPKIVLSLNFKHTDPRVKQKKSQRQTRHQAALNAKKYLDDFQVQQLLQGMVQQLLTDRPADPLTFMAGYIQERNTSSPNGAVEAPKSEPAVHVQKKENDAVDYSAMPGLGDDEFPGFPHEDCPADMPDLSEHHSVMADVLKANPDIYNNLKEKKTPNGVGLAKCIKTGMDNKGHPMIKTVGMVAGDEESYEVFKDLFDPVIDQRHGGYPADAKHPTDLDYTKLLDTPIDPSQNYVISTRVRTGRSVRGIRLPPSCTKEERREVERVLTKALKSLGGDLAGDYYPLAGSNSYSEKPGGMTAAEEHQMREDHFLFQEPDSTLLLSSGMGRHWPDARGIFANDQKNFLVWANEEDHMRIISMQKGADIKAVFTRFCDAVNKVQEVVKQEGYDFMHNDHLGYVLTCPSNLGTGLRASVMVKVPLLSARPDFKDICKSLHLQARGGAGVDSASVGGIWDISNSDRIGKSEVELVNIMISGCSKIVQMEQALEKGDTPAFEALSGTASASSDHHQNDAVDYSAMPGLGDDEFPGFPHEDCPADMPDLSEHHSVMADVLKANPDIYNNLKEKKTPNGVGLAKCIKTGMDNKGHPMIKTVGMVAGDEESYEVFKDLFDPVIDQRHGGYPADAKHPTDLDYTKLLDTPIDPSQNYVISTRVRTGRSVRGIRLPPSCTKEERREVERVLTKALKSLGGGLAGDYYPLAGSNSYSEKPGGMTAAEEHQMREDHFLFQEPDSTLLLSSGMGRHWPDARGIFANDQKNFLVWVNEEDHMRIISMQKGADIKAVFTRFCDAVNKVQEVVKQEGYDFMHNDHLGYVLTCPSNLGTGLRASVMVKVPLLSARPDFKDICKSLHLQARGGAGVDSASVGGIWDISNSDRIGKSEVELVNIMISGCSKIVQMEQALEKGDTPAFEALSGTASASSDHHHHQNDAVDYSAMPGLGDDEFPGFPHEDCPADMPDLSEHHSVMADVLKANPDIYDNLKEKKTPNGVGLAKCIKTGMDNKGHPMIKTVGMVAGDEESYEVFKDLFDPVIDQRHGGYPADAKHPTDLDYTKLLDTPIDPSQNYVISTRVRTGRSVRGIRLPPSCTKEERREVERVLTKALKSLGGGLAGDYYPLAGSNSYSEKPGGMTAAEEHQMREDHFLFQEPDSTLLLSSGMGRHWPDARGIFANDQKNFLVWVNEEDHMRIISMQKGADIKAVFTRFCDAVNKVQEVVKQEGYDFMHNDHLGYVLTCPSNLGTGLRASVMVKVPLLSARPDFKDICKSLHLQARGGAGVDSASVGGIWDISNSDRIGKSEVELVNIMISGCSKIVQMEQALEKGDTPAFEALSGTASASSDHHQNDAVDYSAMPGLGDDEFPGFPHEDCPADMPDLSEHHSVMADVLKANPDVYNNLKEKKTPNGVGLAKCIKTGMDNKGHPMIKTVGMVAGDEESYEVFKDLFDPVIDQRHGGYPADAKHPTDLDYTKLLDTPIDPSQNYVISTRVRTGRSVRGIRLPPSCTKEERREVERVLTKALKSLGGDLAGDYYPLAGSNSYSEKPGGMTAAEEHQMREDHFLFQEPDSTLLLSSGMGRHWPDARGIFANDQKNFLVWVNEEDHMRIISMQKGADIKAVFTRFCDAVNKVQEVVKQEGYDFMHNDHLGYVLTCPSNLGTGLRASVMVKVPLLSARPDFKDICKSLHLQARGGAGVDSASVGGIWDISNSDRIGKSEVELVNIMISGCSKIVQMEQALEKGDTPAFEALSGTASASSDHHHHQNDAVDYSAMPGLGDDEFPGFPHEDCPADMPDLSEHHSVMADVLKANPDVYNNLKEKKTPNGVGLAKCIKTGMDNKGHPMIKTVGMVAGDEESYEVFKDLFDPVIDQRHGGYPADAKHPTDLDYTKLLDTPIDPSQNYVISTRVRTGRSVRGIRLPPSCTKEERREVERVLTKALKSLGGDLAGDYYPLAGSNSYSEKPGGMTAAEEHQMREDHFLFQEPDSTLLLSSGMGRHWPDARGIFANDQKNFLVWVNEEDHMRIISMQKGADIKAVFTRFCDAVNKVQEVVKQEGYDFMHNDHLGYVLTCPSNLGTGLRASVMVKVPLLSARPDFKDICKSLHLQARGGAGVDSASVGGIWDISNSDRIGKSEVELVNIMISGCSKIVQMEQALEKGDTPAFEALSGTASASSDHHHQNDAVDYSAMPGLGDDEFPGFPHEDCPADMPDLSEHHSVMADVLKANPDIYNNLKEKKTPNGVGLAKCIKTGMDNKGHPMIKTVGMVAGDEESYEVFKDLFDPVIDQRHGGYPADAKHPTDLDYTKLLDTPIDPSQNYVISTRVRTGRSVRGIRLPPSCTKEERREVERVLTKALKSLGGDLAGDYYPLAGSNSYSEKPGGMTAAEEHQMREDHFLFQEPDSTLLLSSGMGRHWPDARGIFANDQKNFLVWVNEEDHMRIISMQKGADIKAVFTRFCDAVNKVQEVVKQEGYDFMHNDHLGYVLTCPSNLGTGLRASVMVKVPLLSARPDFKDICKSLHLQARGGAGVDSASVGGIWDISNSDRIGKSEVELVNIMISGCSKIVQMEQALEKGDTPAFEALLSPSD</sequence>
<dbReference type="Gene3D" id="1.20.890.10">
    <property type="entry name" value="cAMP-dependent protein kinase regulatory subunit, dimerization-anchoring domain"/>
    <property type="match status" value="1"/>
</dbReference>
<dbReference type="InterPro" id="IPR014746">
    <property type="entry name" value="Gln_synth/guanido_kin_cat_dom"/>
</dbReference>
<feature type="binding site" evidence="7">
    <location>
        <position position="1629"/>
    </location>
    <ligand>
        <name>ATP</name>
        <dbReference type="ChEBI" id="CHEBI:30616"/>
    </ligand>
</feature>
<feature type="binding site" evidence="7">
    <location>
        <position position="2501"/>
    </location>
    <ligand>
        <name>ATP</name>
        <dbReference type="ChEBI" id="CHEBI:30616"/>
    </ligand>
</feature>
<dbReference type="CDD" id="cd22961">
    <property type="entry name" value="DD_TEX55-like"/>
    <property type="match status" value="1"/>
</dbReference>
<dbReference type="InterPro" id="IPR022415">
    <property type="entry name" value="ATP-guanido_PTrfase_AS"/>
</dbReference>
<feature type="binding site" evidence="7">
    <location>
        <position position="1674"/>
    </location>
    <ligand>
        <name>ATP</name>
        <dbReference type="ChEBI" id="CHEBI:30616"/>
    </ligand>
</feature>
<feature type="binding site" evidence="7">
    <location>
        <begin position="1758"/>
        <end position="1763"/>
    </location>
    <ligand>
        <name>ATP</name>
        <dbReference type="ChEBI" id="CHEBI:30616"/>
    </ligand>
</feature>
<dbReference type="GO" id="GO:0005615">
    <property type="term" value="C:extracellular space"/>
    <property type="evidence" value="ECO:0007669"/>
    <property type="project" value="TreeGrafter"/>
</dbReference>
<feature type="binding site" evidence="7">
    <location>
        <position position="391"/>
    </location>
    <ligand>
        <name>ATP</name>
        <dbReference type="ChEBI" id="CHEBI:30616"/>
    </ligand>
</feature>
<evidence type="ECO:0000256" key="4">
    <source>
        <dbReference type="ARBA" id="ARBA00022777"/>
    </source>
</evidence>
<feature type="binding site" evidence="7">
    <location>
        <position position="2043"/>
    </location>
    <ligand>
        <name>ATP</name>
        <dbReference type="ChEBI" id="CHEBI:30616"/>
    </ligand>
</feature>
<feature type="domain" description="Phosphagen kinase C-terminal" evidence="10">
    <location>
        <begin position="2380"/>
        <end position="2632"/>
    </location>
</feature>
<dbReference type="Gene3D" id="3.30.590.10">
    <property type="entry name" value="Glutamine synthetase/guanido kinase, catalytic domain"/>
    <property type="match status" value="6"/>
</dbReference>
<dbReference type="InterPro" id="IPR022413">
    <property type="entry name" value="ATP-guanido_PTrfase_N"/>
</dbReference>
<dbReference type="Pfam" id="PF02807">
    <property type="entry name" value="ATP-gua_PtransN"/>
    <property type="match status" value="6"/>
</dbReference>
<dbReference type="OrthoDB" id="430219at2759"/>
<feature type="domain" description="Phosphagen kinase C-terminal" evidence="10">
    <location>
        <begin position="315"/>
        <end position="567"/>
    </location>
</feature>
<feature type="binding site" evidence="7">
    <location>
        <begin position="2585"/>
        <end position="2590"/>
    </location>
    <ligand>
        <name>ATP</name>
        <dbReference type="ChEBI" id="CHEBI:30616"/>
    </ligand>
</feature>
<feature type="binding site" evidence="7">
    <location>
        <position position="1217"/>
    </location>
    <ligand>
        <name>ATP</name>
        <dbReference type="ChEBI" id="CHEBI:30616"/>
    </ligand>
</feature>
<feature type="binding site" evidence="7">
    <location>
        <position position="1262"/>
    </location>
    <ligand>
        <name>ATP</name>
        <dbReference type="ChEBI" id="CHEBI:30616"/>
    </ligand>
</feature>
<dbReference type="PROSITE" id="PS00112">
    <property type="entry name" value="PHOSPHAGEN_KINASE"/>
    <property type="match status" value="6"/>
</dbReference>
<feature type="domain" description="Phosphagen kinase N-terminal" evidence="9">
    <location>
        <begin position="1437"/>
        <end position="1525"/>
    </location>
</feature>
<dbReference type="GO" id="GO:0046314">
    <property type="term" value="P:phosphocreatine biosynthetic process"/>
    <property type="evidence" value="ECO:0007669"/>
    <property type="project" value="InterPro"/>
</dbReference>
<feature type="domain" description="Phosphagen kinase C-terminal" evidence="10">
    <location>
        <begin position="727"/>
        <end position="979"/>
    </location>
</feature>
<feature type="binding site" evidence="7">
    <location>
        <begin position="2383"/>
        <end position="2387"/>
    </location>
    <ligand>
        <name>ATP</name>
        <dbReference type="ChEBI" id="CHEBI:30616"/>
    </ligand>
</feature>
<gene>
    <name evidence="11" type="primary">CKMT2_3</name>
    <name evidence="11" type="ORF">FOZ60_006465</name>
</gene>
<dbReference type="FunFam" id="1.10.135.10:FF:000003">
    <property type="entry name" value="Three-domain arginine kinase"/>
    <property type="match status" value="6"/>
</dbReference>
<evidence type="ECO:0000256" key="5">
    <source>
        <dbReference type="ARBA" id="ARBA00022840"/>
    </source>
</evidence>
<feature type="binding site" evidence="7">
    <location>
        <begin position="1346"/>
        <end position="1351"/>
    </location>
    <ligand>
        <name>ATP</name>
        <dbReference type="ChEBI" id="CHEBI:30616"/>
    </ligand>
</feature>
<name>A0A7J6PG89_PEROL</name>
<feature type="binding site" evidence="7">
    <location>
        <position position="436"/>
    </location>
    <ligand>
        <name>ATP</name>
        <dbReference type="ChEBI" id="CHEBI:30616"/>
    </ligand>
</feature>
<evidence type="ECO:0000256" key="3">
    <source>
        <dbReference type="ARBA" id="ARBA00022741"/>
    </source>
</evidence>
<dbReference type="InterPro" id="IPR000749">
    <property type="entry name" value="ATP-guanido_PTrfase"/>
</dbReference>
<feature type="binding site" evidence="7">
    <location>
        <position position="848"/>
    </location>
    <ligand>
        <name>ATP</name>
        <dbReference type="ChEBI" id="CHEBI:30616"/>
    </ligand>
</feature>
<feature type="binding site" evidence="7">
    <location>
        <begin position="2557"/>
        <end position="2561"/>
    </location>
    <ligand>
        <name>ATP</name>
        <dbReference type="ChEBI" id="CHEBI:30616"/>
    </ligand>
</feature>
<evidence type="ECO:0000256" key="8">
    <source>
        <dbReference type="RuleBase" id="RU000505"/>
    </source>
</evidence>
<comment type="similarity">
    <text evidence="1 6 8">Belongs to the ATP:guanido phosphotransferase family.</text>
</comment>
<dbReference type="SUPFAM" id="SSF47391">
    <property type="entry name" value="Dimerization-anchoring domain of cAMP-dependent PK regulatory subunit"/>
    <property type="match status" value="1"/>
</dbReference>
<evidence type="ECO:0000256" key="7">
    <source>
        <dbReference type="PROSITE-ProRule" id="PRU00843"/>
    </source>
</evidence>
<dbReference type="CDD" id="cd00716">
    <property type="entry name" value="creatine_kinase_like"/>
    <property type="match status" value="6"/>
</dbReference>
<keyword evidence="2 7" id="KW-0808">Transferase</keyword>
<feature type="binding site" evidence="7">
    <location>
        <begin position="318"/>
        <end position="322"/>
    </location>
    <ligand>
        <name>ATP</name>
        <dbReference type="ChEBI" id="CHEBI:30616"/>
    </ligand>
</feature>
<dbReference type="Gene3D" id="1.10.135.10">
    <property type="entry name" value="ATP:guanido phosphotransferase, N-terminal domain"/>
    <property type="match status" value="6"/>
</dbReference>
<feature type="binding site" evidence="7">
    <location>
        <begin position="1144"/>
        <end position="1148"/>
    </location>
    <ligand>
        <name>ATP</name>
        <dbReference type="ChEBI" id="CHEBI:30616"/>
    </ligand>
</feature>
<evidence type="ECO:0000256" key="1">
    <source>
        <dbReference type="ARBA" id="ARBA00006798"/>
    </source>
</evidence>
<feature type="binding site" evidence="7">
    <location>
        <position position="2456"/>
    </location>
    <ligand>
        <name>ATP</name>
        <dbReference type="ChEBI" id="CHEBI:30616"/>
    </ligand>
</feature>
<feature type="binding site" evidence="7">
    <location>
        <begin position="1318"/>
        <end position="1322"/>
    </location>
    <ligand>
        <name>ATP</name>
        <dbReference type="ChEBI" id="CHEBI:30616"/>
    </ligand>
</feature>
<evidence type="ECO:0000259" key="10">
    <source>
        <dbReference type="PROSITE" id="PS51510"/>
    </source>
</evidence>
<feature type="binding site" evidence="7">
    <location>
        <begin position="1556"/>
        <end position="1560"/>
    </location>
    <ligand>
        <name>ATP</name>
        <dbReference type="ChEBI" id="CHEBI:30616"/>
    </ligand>
</feature>
<dbReference type="InterPro" id="IPR036802">
    <property type="entry name" value="ATP-guanido_PTrfase_N_sf"/>
</dbReference>
<feature type="binding site" evidence="7">
    <location>
        <begin position="932"/>
        <end position="937"/>
    </location>
    <ligand>
        <name>ATP</name>
        <dbReference type="ChEBI" id="CHEBI:30616"/>
    </ligand>
</feature>
<dbReference type="PROSITE" id="PS51509">
    <property type="entry name" value="PHOSPHAGEN_KINASE_N"/>
    <property type="match status" value="6"/>
</dbReference>
<reference evidence="11 12" key="1">
    <citation type="submission" date="2020-04" db="EMBL/GenBank/DDBJ databases">
        <title>Perkinsus olseni comparative genomics.</title>
        <authorList>
            <person name="Bogema D.R."/>
        </authorList>
    </citation>
    <scope>NUCLEOTIDE SEQUENCE [LARGE SCALE GENOMIC DNA]</scope>
    <source>
        <strain evidence="11">00978-12</strain>
    </source>
</reference>
<feature type="domain" description="Phosphagen kinase N-terminal" evidence="9">
    <location>
        <begin position="1025"/>
        <end position="1113"/>
    </location>
</feature>
<feature type="binding site" evidence="7">
    <location>
        <begin position="1730"/>
        <end position="1734"/>
    </location>
    <ligand>
        <name>ATP</name>
        <dbReference type="ChEBI" id="CHEBI:30616"/>
    </ligand>
</feature>
<feature type="binding site" evidence="7">
    <location>
        <begin position="730"/>
        <end position="734"/>
    </location>
    <ligand>
        <name>ATP</name>
        <dbReference type="ChEBI" id="CHEBI:30616"/>
    </ligand>
</feature>
<keyword evidence="3 7" id="KW-0547">Nucleotide-binding</keyword>
<feature type="domain" description="Phosphagen kinase C-terminal" evidence="10">
    <location>
        <begin position="1141"/>
        <end position="1393"/>
    </location>
</feature>
<feature type="binding site" evidence="7">
    <location>
        <begin position="1970"/>
        <end position="1974"/>
    </location>
    <ligand>
        <name>ATP</name>
        <dbReference type="ChEBI" id="CHEBI:30616"/>
    </ligand>
</feature>
<accession>A0A7J6PG89</accession>
<keyword evidence="5 7" id="KW-0067">ATP-binding</keyword>
<feature type="domain" description="Phosphagen kinase C-terminal" evidence="10">
    <location>
        <begin position="1967"/>
        <end position="2219"/>
    </location>
</feature>
<feature type="domain" description="Phosphagen kinase N-terminal" evidence="9">
    <location>
        <begin position="199"/>
        <end position="287"/>
    </location>
</feature>
<dbReference type="Proteomes" id="UP000541610">
    <property type="component" value="Unassembled WGS sequence"/>
</dbReference>
<evidence type="ECO:0000256" key="2">
    <source>
        <dbReference type="ARBA" id="ARBA00022679"/>
    </source>
</evidence>
<dbReference type="GO" id="GO:0005524">
    <property type="term" value="F:ATP binding"/>
    <property type="evidence" value="ECO:0007669"/>
    <property type="project" value="UniProtKB-UniRule"/>
</dbReference>
<dbReference type="SUPFAM" id="SSF55931">
    <property type="entry name" value="Glutamine synthetase/guanido kinase"/>
    <property type="match status" value="6"/>
</dbReference>
<dbReference type="PANTHER" id="PTHR11547">
    <property type="entry name" value="ARGININE OR CREATINE KINASE"/>
    <property type="match status" value="1"/>
</dbReference>
<feature type="binding site" evidence="7">
    <location>
        <begin position="2144"/>
        <end position="2148"/>
    </location>
    <ligand>
        <name>ATP</name>
        <dbReference type="ChEBI" id="CHEBI:30616"/>
    </ligand>
</feature>
<feature type="domain" description="Phosphagen kinase N-terminal" evidence="9">
    <location>
        <begin position="2264"/>
        <end position="2352"/>
    </location>
</feature>
<dbReference type="PANTHER" id="PTHR11547:SF57">
    <property type="entry name" value="PHOSPHAGEN KINASE C-TERMINAL DOMAIN-CONTAINING PROTEIN"/>
    <property type="match status" value="1"/>
</dbReference>
<dbReference type="Pfam" id="PF00217">
    <property type="entry name" value="ATP-gua_Ptrans"/>
    <property type="match status" value="6"/>
</dbReference>
<protein>
    <submittedName>
        <fullName evidence="11">Creatine kinase S-type, mitochondrial</fullName>
    </submittedName>
</protein>
<feature type="binding site" evidence="7">
    <location>
        <position position="2088"/>
    </location>
    <ligand>
        <name>ATP</name>
        <dbReference type="ChEBI" id="CHEBI:30616"/>
    </ligand>
</feature>
<dbReference type="InterPro" id="IPR022414">
    <property type="entry name" value="ATP-guanido_PTrfase_cat"/>
</dbReference>
<feature type="binding site" evidence="7">
    <location>
        <begin position="2172"/>
        <end position="2177"/>
    </location>
    <ligand>
        <name>ATP</name>
        <dbReference type="ChEBI" id="CHEBI:30616"/>
    </ligand>
</feature>
<comment type="caution">
    <text evidence="11">The sequence shown here is derived from an EMBL/GenBank/DDBJ whole genome shotgun (WGS) entry which is preliminary data.</text>
</comment>